<dbReference type="CDD" id="cd07377">
    <property type="entry name" value="WHTH_GntR"/>
    <property type="match status" value="1"/>
</dbReference>
<dbReference type="Gene3D" id="1.10.10.10">
    <property type="entry name" value="Winged helix-like DNA-binding domain superfamily/Winged helix DNA-binding domain"/>
    <property type="match status" value="1"/>
</dbReference>
<dbReference type="PROSITE" id="PS50949">
    <property type="entry name" value="HTH_GNTR"/>
    <property type="match status" value="1"/>
</dbReference>
<gene>
    <name evidence="6" type="ORF">SAMN05445060_3007</name>
</gene>
<evidence type="ECO:0000313" key="7">
    <source>
        <dbReference type="Proteomes" id="UP000186218"/>
    </source>
</evidence>
<dbReference type="Gene3D" id="1.20.120.530">
    <property type="entry name" value="GntR ligand-binding domain-like"/>
    <property type="match status" value="1"/>
</dbReference>
<feature type="compositionally biased region" description="Basic and acidic residues" evidence="4">
    <location>
        <begin position="229"/>
        <end position="245"/>
    </location>
</feature>
<evidence type="ECO:0000256" key="1">
    <source>
        <dbReference type="ARBA" id="ARBA00023015"/>
    </source>
</evidence>
<dbReference type="SUPFAM" id="SSF48008">
    <property type="entry name" value="GntR ligand-binding domain-like"/>
    <property type="match status" value="1"/>
</dbReference>
<dbReference type="PANTHER" id="PTHR43537">
    <property type="entry name" value="TRANSCRIPTIONAL REGULATOR, GNTR FAMILY"/>
    <property type="match status" value="1"/>
</dbReference>
<evidence type="ECO:0000256" key="3">
    <source>
        <dbReference type="ARBA" id="ARBA00023163"/>
    </source>
</evidence>
<dbReference type="SMART" id="SM00895">
    <property type="entry name" value="FCD"/>
    <property type="match status" value="1"/>
</dbReference>
<evidence type="ECO:0000256" key="4">
    <source>
        <dbReference type="SAM" id="MobiDB-lite"/>
    </source>
</evidence>
<organism evidence="6 7">
    <name type="scientific">Williamsia sterculiae</name>
    <dbReference type="NCBI Taxonomy" id="1344003"/>
    <lineage>
        <taxon>Bacteria</taxon>
        <taxon>Bacillati</taxon>
        <taxon>Actinomycetota</taxon>
        <taxon>Actinomycetes</taxon>
        <taxon>Mycobacteriales</taxon>
        <taxon>Nocardiaceae</taxon>
        <taxon>Williamsia</taxon>
    </lineage>
</organism>
<sequence>MTGHRRGHGIVGQLAGTHSGSAQTDVLEELRRVILAGTAAPGSGIPVGEVARVFGVSPIPVREALKTLIGEGLVTHRVNSGYFVSDLTINELREIYFVRGILEQAALSQAVSAVTDADIAAARREHQALQEATITDDRVAYHHHSRMFHTALVTPCAMPRLLTMFDSTWNITEPFQVMRTVTTAMQLQLHADHEKMIAAMAERDAAALVAAARRHHERLESVVIGAGTDNRRGDDRHGERSTEHE</sequence>
<evidence type="ECO:0000313" key="6">
    <source>
        <dbReference type="EMBL" id="SIS14965.1"/>
    </source>
</evidence>
<keyword evidence="2 6" id="KW-0238">DNA-binding</keyword>
<evidence type="ECO:0000259" key="5">
    <source>
        <dbReference type="PROSITE" id="PS50949"/>
    </source>
</evidence>
<dbReference type="EMBL" id="FTNT01000009">
    <property type="protein sequence ID" value="SIS14965.1"/>
    <property type="molecule type" value="Genomic_DNA"/>
</dbReference>
<name>A0A1N7GQW0_9NOCA</name>
<dbReference type="Pfam" id="PF07729">
    <property type="entry name" value="FCD"/>
    <property type="match status" value="1"/>
</dbReference>
<dbReference type="InterPro" id="IPR036388">
    <property type="entry name" value="WH-like_DNA-bd_sf"/>
</dbReference>
<dbReference type="RefSeq" id="WP_076480942.1">
    <property type="nucleotide sequence ID" value="NZ_FTNT01000009.1"/>
</dbReference>
<dbReference type="InterPro" id="IPR011711">
    <property type="entry name" value="GntR_C"/>
</dbReference>
<dbReference type="Proteomes" id="UP000186218">
    <property type="component" value="Unassembled WGS sequence"/>
</dbReference>
<dbReference type="STRING" id="1344003.SAMN05445060_3007"/>
<keyword evidence="3" id="KW-0804">Transcription</keyword>
<dbReference type="SMART" id="SM00345">
    <property type="entry name" value="HTH_GNTR"/>
    <property type="match status" value="1"/>
</dbReference>
<protein>
    <submittedName>
        <fullName evidence="6">DNA-binding transcriptional regulator, GntR family</fullName>
    </submittedName>
</protein>
<dbReference type="Pfam" id="PF00392">
    <property type="entry name" value="GntR"/>
    <property type="match status" value="1"/>
</dbReference>
<dbReference type="GO" id="GO:0003677">
    <property type="term" value="F:DNA binding"/>
    <property type="evidence" value="ECO:0007669"/>
    <property type="project" value="UniProtKB-KW"/>
</dbReference>
<keyword evidence="1" id="KW-0805">Transcription regulation</keyword>
<dbReference type="InterPro" id="IPR008920">
    <property type="entry name" value="TF_FadR/GntR_C"/>
</dbReference>
<dbReference type="AlphaFoldDB" id="A0A1N7GQW0"/>
<feature type="region of interest" description="Disordered" evidence="4">
    <location>
        <begin position="224"/>
        <end position="245"/>
    </location>
</feature>
<dbReference type="GO" id="GO:0003700">
    <property type="term" value="F:DNA-binding transcription factor activity"/>
    <property type="evidence" value="ECO:0007669"/>
    <property type="project" value="InterPro"/>
</dbReference>
<dbReference type="SUPFAM" id="SSF46785">
    <property type="entry name" value="Winged helix' DNA-binding domain"/>
    <property type="match status" value="1"/>
</dbReference>
<accession>A0A1N7GQW0</accession>
<keyword evidence="7" id="KW-1185">Reference proteome</keyword>
<feature type="domain" description="HTH gntR-type" evidence="5">
    <location>
        <begin position="20"/>
        <end position="87"/>
    </location>
</feature>
<dbReference type="InterPro" id="IPR000524">
    <property type="entry name" value="Tscrpt_reg_HTH_GntR"/>
</dbReference>
<evidence type="ECO:0000256" key="2">
    <source>
        <dbReference type="ARBA" id="ARBA00023125"/>
    </source>
</evidence>
<dbReference type="PANTHER" id="PTHR43537:SF24">
    <property type="entry name" value="GLUCONATE OPERON TRANSCRIPTIONAL REPRESSOR"/>
    <property type="match status" value="1"/>
</dbReference>
<reference evidence="6 7" key="1">
    <citation type="submission" date="2017-01" db="EMBL/GenBank/DDBJ databases">
        <authorList>
            <person name="Mah S.A."/>
            <person name="Swanson W.J."/>
            <person name="Moy G.W."/>
            <person name="Vacquier V.D."/>
        </authorList>
    </citation>
    <scope>NUCLEOTIDE SEQUENCE [LARGE SCALE GENOMIC DNA]</scope>
    <source>
        <strain evidence="6 7">CPCC 203464</strain>
    </source>
</reference>
<proteinExistence type="predicted"/>
<dbReference type="OrthoDB" id="9816161at2"/>
<dbReference type="InterPro" id="IPR036390">
    <property type="entry name" value="WH_DNA-bd_sf"/>
</dbReference>